<evidence type="ECO:0000313" key="7">
    <source>
        <dbReference type="EMBL" id="WGW10738.1"/>
    </source>
</evidence>
<dbReference type="Proteomes" id="UP001209083">
    <property type="component" value="Chromosome"/>
</dbReference>
<evidence type="ECO:0000256" key="2">
    <source>
        <dbReference type="ARBA" id="ARBA00022448"/>
    </source>
</evidence>
<feature type="transmembrane region" description="Helical" evidence="6">
    <location>
        <begin position="20"/>
        <end position="40"/>
    </location>
</feature>
<name>A0ABY8QP61_9MICO</name>
<gene>
    <name evidence="7" type="ORF">LWF01_11435</name>
</gene>
<keyword evidence="8" id="KW-1185">Reference proteome</keyword>
<dbReference type="PANTHER" id="PTHR11706:SF33">
    <property type="entry name" value="NATURAL RESISTANCE-ASSOCIATED MACROPHAGE PROTEIN 2"/>
    <property type="match status" value="1"/>
</dbReference>
<dbReference type="EMBL" id="CP090958">
    <property type="protein sequence ID" value="WGW10738.1"/>
    <property type="molecule type" value="Genomic_DNA"/>
</dbReference>
<feature type="transmembrane region" description="Helical" evidence="6">
    <location>
        <begin position="158"/>
        <end position="183"/>
    </location>
</feature>
<protein>
    <submittedName>
        <fullName evidence="7">Nramp family divalent metal transporter</fullName>
    </submittedName>
</protein>
<feature type="transmembrane region" description="Helical" evidence="6">
    <location>
        <begin position="124"/>
        <end position="146"/>
    </location>
</feature>
<keyword evidence="5 6" id="KW-0472">Membrane</keyword>
<feature type="transmembrane region" description="Helical" evidence="6">
    <location>
        <begin position="356"/>
        <end position="380"/>
    </location>
</feature>
<dbReference type="PRINTS" id="PR00447">
    <property type="entry name" value="NATRESASSCMP"/>
</dbReference>
<proteinExistence type="predicted"/>
<feature type="transmembrane region" description="Helical" evidence="6">
    <location>
        <begin position="243"/>
        <end position="262"/>
    </location>
</feature>
<comment type="subcellular location">
    <subcellularLocation>
        <location evidence="1">Membrane</location>
        <topology evidence="1">Multi-pass membrane protein</topology>
    </subcellularLocation>
</comment>
<dbReference type="RefSeq" id="WP_349637521.1">
    <property type="nucleotide sequence ID" value="NZ_CP090958.1"/>
</dbReference>
<dbReference type="Pfam" id="PF01566">
    <property type="entry name" value="Nramp"/>
    <property type="match status" value="1"/>
</dbReference>
<keyword evidence="3 6" id="KW-0812">Transmembrane</keyword>
<dbReference type="NCBIfam" id="TIGR01197">
    <property type="entry name" value="nramp"/>
    <property type="match status" value="1"/>
</dbReference>
<organism evidence="7 8">
    <name type="scientific">Saxibacter everestensis</name>
    <dbReference type="NCBI Taxonomy" id="2909229"/>
    <lineage>
        <taxon>Bacteria</taxon>
        <taxon>Bacillati</taxon>
        <taxon>Actinomycetota</taxon>
        <taxon>Actinomycetes</taxon>
        <taxon>Micrococcales</taxon>
        <taxon>Brevibacteriaceae</taxon>
        <taxon>Saxibacter</taxon>
    </lineage>
</organism>
<sequence length="419" mass="44018">MLESKQRPPGQSLRARMTRFGLLGPAFIAAIAYVDPGNFATNFAAGAQHGYLLLWVVVCANLMGMVVQYLAAKLGTVSGKSMPELIRDNSPRWLSRGLWLQAEAVAIATDLAEVIGGALALQLLFGLPIVAGVLLTGTVGLLVLALSDDGRRRFEYTILGMLLIILIGLGYGLFAAGFAPAAAVQGLVPRFADTSSIMLATGILGATLMPHVVYLHSGLPQSEPSHDIPATTALRLRRHRVNVIAAMSLAGVVNAGMLLMAASLGTRGGASQVLAAGDDLGAIHGVIGSLIGPLAAVAFAIALLASGLASTSVGTYAGQIIMQGFIRRRIPLLFRRCLTLIPAMALLLLGTSPTDALIWSQVVLSFGIPFAIIPLVLLTARRKFMGSFVNRRLLTITSVVIAAGVLTLNTLLIKETFWP</sequence>
<keyword evidence="4 6" id="KW-1133">Transmembrane helix</keyword>
<feature type="transmembrane region" description="Helical" evidence="6">
    <location>
        <begin position="392"/>
        <end position="413"/>
    </location>
</feature>
<evidence type="ECO:0000256" key="4">
    <source>
        <dbReference type="ARBA" id="ARBA00022989"/>
    </source>
</evidence>
<evidence type="ECO:0000256" key="6">
    <source>
        <dbReference type="SAM" id="Phobius"/>
    </source>
</evidence>
<dbReference type="PANTHER" id="PTHR11706">
    <property type="entry name" value="SOLUTE CARRIER PROTEIN FAMILY 11 MEMBER"/>
    <property type="match status" value="1"/>
</dbReference>
<accession>A0ABY8QP61</accession>
<evidence type="ECO:0000256" key="3">
    <source>
        <dbReference type="ARBA" id="ARBA00022692"/>
    </source>
</evidence>
<evidence type="ECO:0000313" key="8">
    <source>
        <dbReference type="Proteomes" id="UP001209083"/>
    </source>
</evidence>
<evidence type="ECO:0000256" key="1">
    <source>
        <dbReference type="ARBA" id="ARBA00004141"/>
    </source>
</evidence>
<feature type="transmembrane region" description="Helical" evidence="6">
    <location>
        <begin position="330"/>
        <end position="350"/>
    </location>
</feature>
<dbReference type="NCBIfam" id="NF001923">
    <property type="entry name" value="PRK00701.1"/>
    <property type="match status" value="1"/>
</dbReference>
<feature type="transmembrane region" description="Helical" evidence="6">
    <location>
        <begin position="282"/>
        <end position="309"/>
    </location>
</feature>
<feature type="transmembrane region" description="Helical" evidence="6">
    <location>
        <begin position="52"/>
        <end position="72"/>
    </location>
</feature>
<dbReference type="InterPro" id="IPR001046">
    <property type="entry name" value="NRAMP_fam"/>
</dbReference>
<dbReference type="NCBIfam" id="NF037982">
    <property type="entry name" value="Nramp_1"/>
    <property type="match status" value="1"/>
</dbReference>
<feature type="transmembrane region" description="Helical" evidence="6">
    <location>
        <begin position="195"/>
        <end position="215"/>
    </location>
</feature>
<reference evidence="7 8" key="1">
    <citation type="submission" date="2023-05" db="EMBL/GenBank/DDBJ databases">
        <title>Lithophilousrod everest ZFBP1038 complete genpme.</title>
        <authorList>
            <person name="Tian M."/>
        </authorList>
    </citation>
    <scope>NUCLEOTIDE SEQUENCE [LARGE SCALE GENOMIC DNA]</scope>
    <source>
        <strain evidence="7 8">ZFBP1038</strain>
    </source>
</reference>
<evidence type="ECO:0000256" key="5">
    <source>
        <dbReference type="ARBA" id="ARBA00023136"/>
    </source>
</evidence>
<keyword evidence="2" id="KW-0813">Transport</keyword>